<evidence type="ECO:0000256" key="1">
    <source>
        <dbReference type="SAM" id="Coils"/>
    </source>
</evidence>
<sequence length="430" mass="48470">MSFEVPTMPSDEMTAQSIVEQFSSENINRVVVYGTVPDPTSDQGFVITYPLMAIGQTFGGYVEEHNIPRDKVTMHILSKVEYGALTGEELLVSDDDDETNTSNESEDETEEEKSPKSQDGRDKEDDKNDDDDRHDGGSSSAAASVSPLDKMIEKMEGLKIEAEKAMEDYLNVKKVVANLKREEKKEANKLLQMEKRQTQKEEKAKARAMTININFIMGEKRFVIAFAKDTTIKDVRDKVRDHIGTITKKQFKTYRFLNGDVELSSHRKTVAGYELTDGSIVTIQGGISGGGKRIKKEHTTNEIIDFDITPPAIFAGDIRVVQSALKLGEVSIEPWVQSLTLEQSSSLVKQMDEQPKTGVVGTLVEPYLQFVREYADLMATEKRINISKKYVKARFLKAYLKFTCQEGSQKKSHSKFYTLARDHFIKCQTQ</sequence>
<dbReference type="EMBL" id="CAJNIZ010019822">
    <property type="protein sequence ID" value="CAE7431738.1"/>
    <property type="molecule type" value="Genomic_DNA"/>
</dbReference>
<feature type="compositionally biased region" description="Basic and acidic residues" evidence="2">
    <location>
        <begin position="112"/>
        <end position="136"/>
    </location>
</feature>
<keyword evidence="1" id="KW-0175">Coiled coil</keyword>
<evidence type="ECO:0000256" key="2">
    <source>
        <dbReference type="SAM" id="MobiDB-lite"/>
    </source>
</evidence>
<evidence type="ECO:0000313" key="4">
    <source>
        <dbReference type="Proteomes" id="UP000649617"/>
    </source>
</evidence>
<gene>
    <name evidence="3" type="ORF">SPIL2461_LOCUS10563</name>
</gene>
<keyword evidence="4" id="KW-1185">Reference proteome</keyword>
<comment type="caution">
    <text evidence="3">The sequence shown here is derived from an EMBL/GenBank/DDBJ whole genome shotgun (WGS) entry which is preliminary data.</text>
</comment>
<reference evidence="3" key="1">
    <citation type="submission" date="2021-02" db="EMBL/GenBank/DDBJ databases">
        <authorList>
            <person name="Dougan E. K."/>
            <person name="Rhodes N."/>
            <person name="Thang M."/>
            <person name="Chan C."/>
        </authorList>
    </citation>
    <scope>NUCLEOTIDE SEQUENCE</scope>
</reference>
<dbReference type="InterPro" id="IPR029071">
    <property type="entry name" value="Ubiquitin-like_domsf"/>
</dbReference>
<evidence type="ECO:0008006" key="5">
    <source>
        <dbReference type="Google" id="ProtNLM"/>
    </source>
</evidence>
<feature type="compositionally biased region" description="Acidic residues" evidence="2">
    <location>
        <begin position="91"/>
        <end position="111"/>
    </location>
</feature>
<accession>A0A812RCR6</accession>
<evidence type="ECO:0000313" key="3">
    <source>
        <dbReference type="EMBL" id="CAE7431738.1"/>
    </source>
</evidence>
<organism evidence="3 4">
    <name type="scientific">Symbiodinium pilosum</name>
    <name type="common">Dinoflagellate</name>
    <dbReference type="NCBI Taxonomy" id="2952"/>
    <lineage>
        <taxon>Eukaryota</taxon>
        <taxon>Sar</taxon>
        <taxon>Alveolata</taxon>
        <taxon>Dinophyceae</taxon>
        <taxon>Suessiales</taxon>
        <taxon>Symbiodiniaceae</taxon>
        <taxon>Symbiodinium</taxon>
    </lineage>
</organism>
<feature type="non-terminal residue" evidence="3">
    <location>
        <position position="1"/>
    </location>
</feature>
<dbReference type="Proteomes" id="UP000649617">
    <property type="component" value="Unassembled WGS sequence"/>
</dbReference>
<feature type="coiled-coil region" evidence="1">
    <location>
        <begin position="148"/>
        <end position="204"/>
    </location>
</feature>
<proteinExistence type="predicted"/>
<feature type="region of interest" description="Disordered" evidence="2">
    <location>
        <begin position="89"/>
        <end position="148"/>
    </location>
</feature>
<protein>
    <recommendedName>
        <fullName evidence="5">Ubiquitin-like domain-containing protein</fullName>
    </recommendedName>
</protein>
<name>A0A812RCR6_SYMPI</name>
<dbReference type="SUPFAM" id="SSF54236">
    <property type="entry name" value="Ubiquitin-like"/>
    <property type="match status" value="1"/>
</dbReference>
<dbReference type="AlphaFoldDB" id="A0A812RCR6"/>